<dbReference type="InterPro" id="IPR013757">
    <property type="entry name" value="Topo_IIA_A_a_sf"/>
</dbReference>
<dbReference type="FunFam" id="1.10.268.10:FF:000001">
    <property type="entry name" value="DNA gyrase subunit A"/>
    <property type="match status" value="1"/>
</dbReference>
<dbReference type="GO" id="GO:0006265">
    <property type="term" value="P:DNA topological change"/>
    <property type="evidence" value="ECO:0007669"/>
    <property type="project" value="UniProtKB-UniRule"/>
</dbReference>
<proteinExistence type="inferred from homology"/>
<dbReference type="InterPro" id="IPR006691">
    <property type="entry name" value="GyrA/parC_rep"/>
</dbReference>
<dbReference type="Gene3D" id="3.90.199.10">
    <property type="entry name" value="Topoisomerase II, domain 5"/>
    <property type="match status" value="1"/>
</dbReference>
<dbReference type="InterPro" id="IPR005743">
    <property type="entry name" value="GyrA"/>
</dbReference>
<keyword evidence="5 9" id="KW-0799">Topoisomerase</keyword>
<dbReference type="PROSITE" id="PS52040">
    <property type="entry name" value="TOPO_IIA"/>
    <property type="match status" value="1"/>
</dbReference>
<dbReference type="GO" id="GO:0009330">
    <property type="term" value="C:DNA topoisomerase type II (double strand cut, ATP-hydrolyzing) complex"/>
    <property type="evidence" value="ECO:0007669"/>
    <property type="project" value="TreeGrafter"/>
</dbReference>
<dbReference type="SUPFAM" id="SSF101904">
    <property type="entry name" value="GyrA/ParC C-terminal domain-like"/>
    <property type="match status" value="1"/>
</dbReference>
<keyword evidence="3 9" id="KW-0547">Nucleotide-binding</keyword>
<feature type="active site" description="O-(5'-phospho-DNA)-tyrosine intermediate" evidence="9 10">
    <location>
        <position position="120"/>
    </location>
</feature>
<evidence type="ECO:0000259" key="12">
    <source>
        <dbReference type="PROSITE" id="PS52040"/>
    </source>
</evidence>
<feature type="domain" description="Topo IIA-type catalytic" evidence="12">
    <location>
        <begin position="32"/>
        <end position="496"/>
    </location>
</feature>
<dbReference type="InterPro" id="IPR035516">
    <property type="entry name" value="Gyrase/topoIV_suA_C"/>
</dbReference>
<evidence type="ECO:0000256" key="5">
    <source>
        <dbReference type="ARBA" id="ARBA00023029"/>
    </source>
</evidence>
<protein>
    <recommendedName>
        <fullName evidence="9">DNA gyrase subunit A</fullName>
        <ecNumber evidence="9">5.6.2.2</ecNumber>
    </recommendedName>
</protein>
<evidence type="ECO:0000256" key="11">
    <source>
        <dbReference type="SAM" id="MobiDB-lite"/>
    </source>
</evidence>
<evidence type="ECO:0000313" key="13">
    <source>
        <dbReference type="EMBL" id="OHX67554.1"/>
    </source>
</evidence>
<comment type="subunit">
    <text evidence="9">Heterotetramer, composed of two GyrA and two GyrB chains. In the heterotetramer, GyrA contains the active site tyrosine that forms a transient covalent intermediate with DNA, while GyrB binds cofactors and catalyzes ATP hydrolysis.</text>
</comment>
<accession>A0A1S1Z2Q0</accession>
<keyword evidence="4 9" id="KW-0067">ATP-binding</keyword>
<comment type="subcellular location">
    <subcellularLocation>
        <location evidence="9">Cytoplasm</location>
    </subcellularLocation>
</comment>
<dbReference type="NCBIfam" id="NF004043">
    <property type="entry name" value="PRK05560.1"/>
    <property type="match status" value="1"/>
</dbReference>
<feature type="compositionally biased region" description="Acidic residues" evidence="11">
    <location>
        <begin position="847"/>
        <end position="856"/>
    </location>
</feature>
<name>A0A1S1Z2Q0_FLAPC</name>
<dbReference type="Proteomes" id="UP000179797">
    <property type="component" value="Unassembled WGS sequence"/>
</dbReference>
<keyword evidence="9" id="KW-0963">Cytoplasm</keyword>
<dbReference type="Pfam" id="PF00521">
    <property type="entry name" value="DNA_topoisoIV"/>
    <property type="match status" value="1"/>
</dbReference>
<sequence length="856" mass="96181">MADENIISINIEDEMRSAYIDYSMSVIVSRALPDVRDGLKPVHRRVLYGMAELGLSYNRPYKKSARIVGEVLGKYHPHGDSSVYDTMVRMAQPWSLRYMLVDGQGNFGSIDGDSPAAMRYTEARMKEIAGEMLSDIKKNTVDFEPNFDDSLKEPSVLPSRIPNLLLNGSSGIAVGMATNMAPHNMNEVCDAIIAYIENPDIQMDELTDIVKGPDFPTGGIIYGYDGVKKALETGRGRVVMRAVTAFEPLPSGREQIVVTEIPYMVNKANMIEKTADLVNDKKIEGISAIRDESDKSGIRIVYELKKDAVPDVVLNHLFKQTALQSSFSVNNIALVKGRPKTLNLYDLIHHYVEHRHEVIVRRTQFELDEAERRLHILEGYLKALDNLDEVIALIRASKDGEIARQELIAKFEFSEIQAKAILDMRLQRLTGLERDKIIEEHKEVVALVEDLRDILARRERQMGIIKSDLIEVKEKYGDERRSRIEYNADDLDIEDLIEDKEMVITISHEGYIKRTPLIDFKSQGRGGVGSRGASSKSDDFTEHMFVASNHNYLLLFTNLGRVYWQKVFRLPEGSKTAKGRPLQNLLNIREGEKVQAVICTKNLNDQDYINNHYLMMLTERGIVKKTVLEAYSRPRRDGINAININEGDKLFNVMLTDGQNDVVIATRMGMATRFDESNVRSMGRGATGVKGIVLKGDDDRVVGMACISKEEIESQTKSLMVISENGYGKRTELDEYPCRTNRGGKGLKAMQVTDKTGKLASLFSVEESDDLIVITKEGITIRTAVSNFRIMGRATQGVKAIRLNDSDEISSVEIVPILEDEESEENTTPENSTEEGNNSENQNNENESNEGETSED</sequence>
<dbReference type="EC" id="5.6.2.2" evidence="9"/>
<dbReference type="GO" id="GO:0005737">
    <property type="term" value="C:cytoplasm"/>
    <property type="evidence" value="ECO:0007669"/>
    <property type="project" value="UniProtKB-SubCell"/>
</dbReference>
<dbReference type="OrthoDB" id="9806486at2"/>
<dbReference type="PANTHER" id="PTHR43493:SF5">
    <property type="entry name" value="DNA GYRASE SUBUNIT A, CHLOROPLASTIC_MITOCHONDRIAL"/>
    <property type="match status" value="1"/>
</dbReference>
<dbReference type="GO" id="GO:0006261">
    <property type="term" value="P:DNA-templated DNA replication"/>
    <property type="evidence" value="ECO:0007669"/>
    <property type="project" value="UniProtKB-UniRule"/>
</dbReference>
<dbReference type="AlphaFoldDB" id="A0A1S1Z2Q0"/>
<dbReference type="FunFam" id="3.90.199.10:FF:000001">
    <property type="entry name" value="DNA gyrase subunit A"/>
    <property type="match status" value="1"/>
</dbReference>
<dbReference type="InterPro" id="IPR013760">
    <property type="entry name" value="Topo_IIA-like_dom_sf"/>
</dbReference>
<feature type="compositionally biased region" description="Low complexity" evidence="11">
    <location>
        <begin position="828"/>
        <end position="846"/>
    </location>
</feature>
<gene>
    <name evidence="9" type="primary">gyrA</name>
    <name evidence="13" type="ORF">NH26_14965</name>
</gene>
<dbReference type="InterPro" id="IPR002205">
    <property type="entry name" value="Topo_IIA_dom_A"/>
</dbReference>
<dbReference type="GO" id="GO:0003677">
    <property type="term" value="F:DNA binding"/>
    <property type="evidence" value="ECO:0007669"/>
    <property type="project" value="UniProtKB-UniRule"/>
</dbReference>
<comment type="function">
    <text evidence="9">A type II topoisomerase that negatively supercoils closed circular double-stranded (ds) DNA in an ATP-dependent manner to modulate DNA topology and maintain chromosomes in an underwound state. Negative supercoiling favors strand separation, and DNA replication, transcription, recombination and repair, all of which involve strand separation. Also able to catalyze the interconversion of other topological isomers of dsDNA rings, including catenanes and knotted rings. Type II topoisomerases break and join 2 DNA strands simultaneously in an ATP-dependent manner.</text>
</comment>
<evidence type="ECO:0000256" key="7">
    <source>
        <dbReference type="ARBA" id="ARBA00023235"/>
    </source>
</evidence>
<comment type="caution">
    <text evidence="13">The sequence shown here is derived from an EMBL/GenBank/DDBJ whole genome shotgun (WGS) entry which is preliminary data.</text>
</comment>
<comment type="catalytic activity">
    <reaction evidence="1 9 10">
        <text>ATP-dependent breakage, passage and rejoining of double-stranded DNA.</text>
        <dbReference type="EC" id="5.6.2.2"/>
    </reaction>
</comment>
<evidence type="ECO:0000256" key="6">
    <source>
        <dbReference type="ARBA" id="ARBA00023125"/>
    </source>
</evidence>
<reference evidence="13 14" key="1">
    <citation type="journal article" date="2012" name="Int. J. Syst. Evol. Microbiol.">
        <title>Flammeovirga pacifica sp. nov., isolated from deep-sea sediment.</title>
        <authorList>
            <person name="Xu H."/>
            <person name="Fu Y."/>
            <person name="Yang N."/>
            <person name="Ding Z."/>
            <person name="Lai Q."/>
            <person name="Zeng R."/>
        </authorList>
    </citation>
    <scope>NUCLEOTIDE SEQUENCE [LARGE SCALE GENOMIC DNA]</scope>
    <source>
        <strain evidence="14">DSM 24597 / LMG 26175 / WPAGA1</strain>
    </source>
</reference>
<keyword evidence="6 9" id="KW-0238">DNA-binding</keyword>
<dbReference type="RefSeq" id="WP_044229531.1">
    <property type="nucleotide sequence ID" value="NZ_JRYR02000001.1"/>
</dbReference>
<evidence type="ECO:0000256" key="9">
    <source>
        <dbReference type="HAMAP-Rule" id="MF_01897"/>
    </source>
</evidence>
<evidence type="ECO:0000256" key="8">
    <source>
        <dbReference type="ARBA" id="ARBA00063644"/>
    </source>
</evidence>
<keyword evidence="7 9" id="KW-0413">Isomerase</keyword>
<dbReference type="CDD" id="cd00187">
    <property type="entry name" value="TOP4c"/>
    <property type="match status" value="1"/>
</dbReference>
<dbReference type="Gene3D" id="2.120.10.90">
    <property type="entry name" value="DNA gyrase/topoisomerase IV, subunit A, C-terminal"/>
    <property type="match status" value="1"/>
</dbReference>
<evidence type="ECO:0000256" key="10">
    <source>
        <dbReference type="PROSITE-ProRule" id="PRU01384"/>
    </source>
</evidence>
<comment type="miscellaneous">
    <text evidence="9">Few gyrases are as efficient as E.coli at forming negative supercoils. Not all organisms have 2 type II topoisomerases; in organisms with a single type II topoisomerase this enzyme also has to decatenate newly replicated chromosomes.</text>
</comment>
<dbReference type="STRING" id="915059.NH26_14965"/>
<feature type="compositionally biased region" description="Acidic residues" evidence="11">
    <location>
        <begin position="818"/>
        <end position="827"/>
    </location>
</feature>
<dbReference type="SMART" id="SM00434">
    <property type="entry name" value="TOP4c"/>
    <property type="match status" value="1"/>
</dbReference>
<dbReference type="SUPFAM" id="SSF56719">
    <property type="entry name" value="Type II DNA topoisomerase"/>
    <property type="match status" value="1"/>
</dbReference>
<dbReference type="GO" id="GO:0005694">
    <property type="term" value="C:chromosome"/>
    <property type="evidence" value="ECO:0007669"/>
    <property type="project" value="InterPro"/>
</dbReference>
<dbReference type="NCBIfam" id="NF004044">
    <property type="entry name" value="PRK05561.1"/>
    <property type="match status" value="1"/>
</dbReference>
<feature type="short sequence motif" description="GyrA-box" evidence="9">
    <location>
        <begin position="523"/>
        <end position="529"/>
    </location>
</feature>
<dbReference type="FunFam" id="2.120.10.90:FF:000005">
    <property type="entry name" value="DNA topoisomerase 4 subunit A"/>
    <property type="match status" value="1"/>
</dbReference>
<dbReference type="NCBIfam" id="TIGR01063">
    <property type="entry name" value="gyrA"/>
    <property type="match status" value="1"/>
</dbReference>
<dbReference type="HAMAP" id="MF_01897">
    <property type="entry name" value="GyrA"/>
    <property type="match status" value="1"/>
</dbReference>
<evidence type="ECO:0000256" key="2">
    <source>
        <dbReference type="ARBA" id="ARBA00008263"/>
    </source>
</evidence>
<dbReference type="PANTHER" id="PTHR43493">
    <property type="entry name" value="DNA GYRASE/TOPOISOMERASE SUBUNIT A"/>
    <property type="match status" value="1"/>
</dbReference>
<dbReference type="GO" id="GO:0005524">
    <property type="term" value="F:ATP binding"/>
    <property type="evidence" value="ECO:0007669"/>
    <property type="project" value="UniProtKB-UniRule"/>
</dbReference>
<comment type="subunit">
    <text evidence="8">Heterotetramer composed of ParC and ParE.</text>
</comment>
<dbReference type="EMBL" id="JRYR02000001">
    <property type="protein sequence ID" value="OHX67554.1"/>
    <property type="molecule type" value="Genomic_DNA"/>
</dbReference>
<dbReference type="InterPro" id="IPR013758">
    <property type="entry name" value="Topo_IIA_A/C_ab"/>
</dbReference>
<feature type="region of interest" description="Disordered" evidence="11">
    <location>
        <begin position="812"/>
        <end position="856"/>
    </location>
</feature>
<keyword evidence="14" id="KW-1185">Reference proteome</keyword>
<dbReference type="FunFam" id="3.30.1360.40:FF:000002">
    <property type="entry name" value="DNA gyrase subunit A"/>
    <property type="match status" value="1"/>
</dbReference>
<dbReference type="InterPro" id="IPR050220">
    <property type="entry name" value="Type_II_DNA_Topoisomerases"/>
</dbReference>
<evidence type="ECO:0000256" key="3">
    <source>
        <dbReference type="ARBA" id="ARBA00022741"/>
    </source>
</evidence>
<evidence type="ECO:0000256" key="4">
    <source>
        <dbReference type="ARBA" id="ARBA00022840"/>
    </source>
</evidence>
<dbReference type="Gene3D" id="1.10.268.10">
    <property type="entry name" value="Topoisomerase, domain 3"/>
    <property type="match status" value="1"/>
</dbReference>
<dbReference type="GO" id="GO:0034335">
    <property type="term" value="F:DNA negative supercoiling activity"/>
    <property type="evidence" value="ECO:0007669"/>
    <property type="project" value="UniProtKB-ARBA"/>
</dbReference>
<evidence type="ECO:0000313" key="14">
    <source>
        <dbReference type="Proteomes" id="UP000179797"/>
    </source>
</evidence>
<dbReference type="Pfam" id="PF03989">
    <property type="entry name" value="DNA_gyraseA_C"/>
    <property type="match status" value="6"/>
</dbReference>
<dbReference type="Gene3D" id="3.30.1360.40">
    <property type="match status" value="1"/>
</dbReference>
<comment type="similarity">
    <text evidence="2 9">Belongs to the type II topoisomerase GyrA/ParC subunit family.</text>
</comment>
<organism evidence="13 14">
    <name type="scientific">Flammeovirga pacifica</name>
    <dbReference type="NCBI Taxonomy" id="915059"/>
    <lineage>
        <taxon>Bacteria</taxon>
        <taxon>Pseudomonadati</taxon>
        <taxon>Bacteroidota</taxon>
        <taxon>Cytophagia</taxon>
        <taxon>Cytophagales</taxon>
        <taxon>Flammeovirgaceae</taxon>
        <taxon>Flammeovirga</taxon>
    </lineage>
</organism>
<evidence type="ECO:0000256" key="1">
    <source>
        <dbReference type="ARBA" id="ARBA00000185"/>
    </source>
</evidence>